<dbReference type="SUPFAM" id="SSF53697">
    <property type="entry name" value="SIS domain"/>
    <property type="match status" value="1"/>
</dbReference>
<dbReference type="Gene3D" id="3.40.50.10490">
    <property type="entry name" value="Glucose-6-phosphate isomerase like protein, domain 1"/>
    <property type="match status" value="1"/>
</dbReference>
<accession>A0ABU5CV54</accession>
<dbReference type="PANTHER" id="PTHR10088:SF4">
    <property type="entry name" value="GLUCOKINASE REGULATORY PROTEIN"/>
    <property type="match status" value="1"/>
</dbReference>
<comment type="pathway">
    <text evidence="3">Amino-sugar metabolism; N-acetylmuramate degradation.</text>
</comment>
<evidence type="ECO:0000259" key="4">
    <source>
        <dbReference type="PROSITE" id="PS51464"/>
    </source>
</evidence>
<keyword evidence="6" id="KW-1185">Reference proteome</keyword>
<dbReference type="Pfam" id="PF22645">
    <property type="entry name" value="GKRP_SIS_N"/>
    <property type="match status" value="1"/>
</dbReference>
<sequence>MEINLSTLKTEQRNVNSMHIDNMSTMEILQVINHEDMSVTKRVQEVLPQIEQTIDAVHQSLKRGGRLFYVGAGTSGRIGVLDAVECPPTFSTPPDLIQAIIAGGSHAFVKAVEGAEDNEQLGAQDLKDRSLTELDVVIGIAASGRTPYVAGALKYANEVGARTVSLTGNKKAIISQFAEINIEVETGPEVLTGSTRMKVATAHKLILNMITTTTMIKIGKVYENLMVDLKVSNQKLKERAKNIVTTITEVSYDEAEKVLETTNYEVKPAIVMMKTGATLREAKQYISMANGFVRQAIEFAQKGRSHDDNL</sequence>
<evidence type="ECO:0000313" key="6">
    <source>
        <dbReference type="Proteomes" id="UP001275315"/>
    </source>
</evidence>
<evidence type="ECO:0000256" key="2">
    <source>
        <dbReference type="ARBA" id="ARBA00023277"/>
    </source>
</evidence>
<dbReference type="GO" id="GO:0016829">
    <property type="term" value="F:lyase activity"/>
    <property type="evidence" value="ECO:0007669"/>
    <property type="project" value="UniProtKB-KW"/>
</dbReference>
<dbReference type="CDD" id="cd05007">
    <property type="entry name" value="SIS_Etherase"/>
    <property type="match status" value="1"/>
</dbReference>
<dbReference type="InterPro" id="IPR000408">
    <property type="entry name" value="Reg_chr_condens"/>
</dbReference>
<feature type="domain" description="SIS" evidence="4">
    <location>
        <begin position="57"/>
        <end position="220"/>
    </location>
</feature>
<evidence type="ECO:0000313" key="5">
    <source>
        <dbReference type="EMBL" id="MDY0410206.1"/>
    </source>
</evidence>
<dbReference type="NCBIfam" id="NF003915">
    <property type="entry name" value="PRK05441.1"/>
    <property type="match status" value="1"/>
</dbReference>
<comment type="function">
    <text evidence="3">Specifically catalyzes the cleavage of the D-lactyl ether substituent of MurNAc 6-phosphate, producing GlcNAc 6-phosphate and D-lactate.</text>
</comment>
<keyword evidence="1 3" id="KW-0456">Lyase</keyword>
<comment type="caution">
    <text evidence="5">The sequence shown here is derived from an EMBL/GenBank/DDBJ whole genome shotgun (WGS) entry which is preliminary data.</text>
</comment>
<dbReference type="Gene3D" id="1.10.8.1080">
    <property type="match status" value="1"/>
</dbReference>
<keyword evidence="2 3" id="KW-0119">Carbohydrate metabolism</keyword>
<dbReference type="EMBL" id="JAWDIQ010000003">
    <property type="protein sequence ID" value="MDY0410206.1"/>
    <property type="molecule type" value="Genomic_DNA"/>
</dbReference>
<dbReference type="PANTHER" id="PTHR10088">
    <property type="entry name" value="GLUCOKINASE REGULATORY PROTEIN"/>
    <property type="match status" value="1"/>
</dbReference>
<dbReference type="Pfam" id="PF20741">
    <property type="entry name" value="GKRP-like_C"/>
    <property type="match status" value="1"/>
</dbReference>
<evidence type="ECO:0000256" key="3">
    <source>
        <dbReference type="HAMAP-Rule" id="MF_00068"/>
    </source>
</evidence>
<comment type="similarity">
    <text evidence="3">Belongs to the GCKR-like family. MurNAc-6-P etherase subfamily.</text>
</comment>
<feature type="active site" evidence="3">
    <location>
        <position position="116"/>
    </location>
</feature>
<dbReference type="NCBIfam" id="NF009222">
    <property type="entry name" value="PRK12570.1"/>
    <property type="match status" value="1"/>
</dbReference>
<protein>
    <recommendedName>
        <fullName evidence="3">N-acetylmuramic acid 6-phosphate etherase</fullName>
        <shortName evidence="3">MurNAc-6-P etherase</shortName>
        <ecNumber evidence="3">4.2.1.126</ecNumber>
    </recommendedName>
    <alternativeName>
        <fullName evidence="3">N-acetylmuramic acid 6-phosphate hydrolase</fullName>
    </alternativeName>
    <alternativeName>
        <fullName evidence="3">N-acetylmuramic acid 6-phosphate lyase</fullName>
    </alternativeName>
</protein>
<dbReference type="InterPro" id="IPR040190">
    <property type="entry name" value="MURQ/GCKR"/>
</dbReference>
<gene>
    <name evidence="3 5" type="primary">murQ</name>
    <name evidence="5" type="ORF">RWD45_18670</name>
</gene>
<dbReference type="EC" id="4.2.1.126" evidence="3"/>
<dbReference type="HAMAP" id="MF_00068">
    <property type="entry name" value="MurQ"/>
    <property type="match status" value="1"/>
</dbReference>
<name>A0ABU5CV54_9BACI</name>
<evidence type="ECO:0000256" key="1">
    <source>
        <dbReference type="ARBA" id="ARBA00023239"/>
    </source>
</evidence>
<comment type="catalytic activity">
    <reaction evidence="3">
        <text>N-acetyl-D-muramate 6-phosphate + H2O = N-acetyl-D-glucosamine 6-phosphate + (R)-lactate</text>
        <dbReference type="Rhea" id="RHEA:26410"/>
        <dbReference type="ChEBI" id="CHEBI:15377"/>
        <dbReference type="ChEBI" id="CHEBI:16004"/>
        <dbReference type="ChEBI" id="CHEBI:57513"/>
        <dbReference type="ChEBI" id="CHEBI:58722"/>
        <dbReference type="EC" id="4.2.1.126"/>
    </reaction>
</comment>
<proteinExistence type="inferred from homology"/>
<dbReference type="NCBIfam" id="TIGR00274">
    <property type="entry name" value="N-acetylmuramic acid 6-phosphate etherase"/>
    <property type="match status" value="1"/>
</dbReference>
<dbReference type="PROSITE" id="PS51464">
    <property type="entry name" value="SIS"/>
    <property type="match status" value="1"/>
</dbReference>
<dbReference type="InterPro" id="IPR046348">
    <property type="entry name" value="SIS_dom_sf"/>
</dbReference>
<dbReference type="Proteomes" id="UP001275315">
    <property type="component" value="Unassembled WGS sequence"/>
</dbReference>
<dbReference type="InterPro" id="IPR005488">
    <property type="entry name" value="Etherase_MurQ"/>
</dbReference>
<dbReference type="InterPro" id="IPR001347">
    <property type="entry name" value="SIS_dom"/>
</dbReference>
<dbReference type="RefSeq" id="WP_320381073.1">
    <property type="nucleotide sequence ID" value="NZ_JAWDIQ010000003.1"/>
</dbReference>
<dbReference type="PROSITE" id="PS50012">
    <property type="entry name" value="RCC1_3"/>
    <property type="match status" value="1"/>
</dbReference>
<comment type="subunit">
    <text evidence="3">Homodimer.</text>
</comment>
<feature type="active site" description="Proton donor" evidence="3">
    <location>
        <position position="85"/>
    </location>
</feature>
<comment type="miscellaneous">
    <text evidence="3">A lyase-type mechanism (elimination/hydration) is suggested for the cleavage of the lactyl ether bond of MurNAc 6-phosphate, with the formation of an alpha,beta-unsaturated aldehyde intermediate with (E)-stereochemistry, followed by the syn addition of water to give product.</text>
</comment>
<reference evidence="5 6" key="1">
    <citation type="submission" date="2023-10" db="EMBL/GenBank/DDBJ databases">
        <title>Virgibacillus soli CC-YMP-6 genome.</title>
        <authorList>
            <person name="Miliotis G."/>
            <person name="Sengupta P."/>
            <person name="Hameed A."/>
            <person name="Chuvochina M."/>
            <person name="Mcdonagh F."/>
            <person name="Simpson A.C."/>
            <person name="Singh N.K."/>
            <person name="Rekha P.D."/>
            <person name="Raman K."/>
            <person name="Hugenholtz P."/>
            <person name="Venkateswaran K."/>
        </authorList>
    </citation>
    <scope>NUCLEOTIDE SEQUENCE [LARGE SCALE GENOMIC DNA]</scope>
    <source>
        <strain evidence="5 6">CC-YMP-6</strain>
    </source>
</reference>
<organism evidence="5 6">
    <name type="scientific">Paracerasibacillus soli</name>
    <dbReference type="NCBI Taxonomy" id="480284"/>
    <lineage>
        <taxon>Bacteria</taxon>
        <taxon>Bacillati</taxon>
        <taxon>Bacillota</taxon>
        <taxon>Bacilli</taxon>
        <taxon>Bacillales</taxon>
        <taxon>Bacillaceae</taxon>
        <taxon>Paracerasibacillus</taxon>
    </lineage>
</organism>